<evidence type="ECO:0000256" key="1">
    <source>
        <dbReference type="SAM" id="Phobius"/>
    </source>
</evidence>
<proteinExistence type="predicted"/>
<comment type="caution">
    <text evidence="2">The sequence shown here is derived from an EMBL/GenBank/DDBJ whole genome shotgun (WGS) entry which is preliminary data.</text>
</comment>
<accession>A0AAV2H5E7</accession>
<reference evidence="2 3" key="1">
    <citation type="submission" date="2024-04" db="EMBL/GenBank/DDBJ databases">
        <authorList>
            <consortium name="Genoscope - CEA"/>
            <person name="William W."/>
        </authorList>
    </citation>
    <scope>NUCLEOTIDE SEQUENCE [LARGE SCALE GENOMIC DNA]</scope>
</reference>
<keyword evidence="1" id="KW-0812">Transmembrane</keyword>
<dbReference type="Proteomes" id="UP001497497">
    <property type="component" value="Unassembled WGS sequence"/>
</dbReference>
<organism evidence="2 3">
    <name type="scientific">Lymnaea stagnalis</name>
    <name type="common">Great pond snail</name>
    <name type="synonym">Helix stagnalis</name>
    <dbReference type="NCBI Taxonomy" id="6523"/>
    <lineage>
        <taxon>Eukaryota</taxon>
        <taxon>Metazoa</taxon>
        <taxon>Spiralia</taxon>
        <taxon>Lophotrochozoa</taxon>
        <taxon>Mollusca</taxon>
        <taxon>Gastropoda</taxon>
        <taxon>Heterobranchia</taxon>
        <taxon>Euthyneura</taxon>
        <taxon>Panpulmonata</taxon>
        <taxon>Hygrophila</taxon>
        <taxon>Lymnaeoidea</taxon>
        <taxon>Lymnaeidae</taxon>
        <taxon>Lymnaea</taxon>
    </lineage>
</organism>
<sequence>MFSLLKFFMDIIVKIGFFLQLSICIVDVVYNQEIKFQPIKQGDFETKCESGFVKFDTIVIQSIANFSQFPSNYKMVYATYGMQTSQERTYKRLFSIDLYHPCDKESTIFYCENIEQNVVKVVLRLKADPRYSNAKIQSRLQINSLYVSSDIMDVPEIQDIQNISGQIIINGKNYTTDECDAVVSLEEDFSFEFHCTSPVKPCLIEIIQNEFMEPIIFNNVAVFNASFKKVSIIPIFIKYGACILEKDYYNVSCVIQTDHRKMTFNFPTIVIVSVCLVFLITTVILLLRKKWYSLIKKCFSGKKQESLSMIETSDENELKDLFGARGSYKKVSTFDDHDEMRIIKEVVNLKKGKMDLFDVSRNFPFQESETFEDIEKKENLTYGAHEIQISEEGEDALARHFSSCKKNPDHKNFITVNDFTINNLPEGYRDDEMVNLIKSTADLTVRVAVKMTSTSRPKFWPNSGVPYAFYNRKGLNVLRLGTGIVRNVNAYTESEIRKYDMGLCKCDKCNISSTPSPSWGEVWIDTATRLVYDDVESRHTTCRFFYDTECSPFVFLSNWKVVEAIIEDDRCELKTITCDLNLLNKLDKLLRVWFDLRVKVYNKYWPSRNVHRFNFLVSHPHGCSKLISVGQWIDRVVMKKGSGEDKFTRYTYTTSTCPGSSGAYVQSIGYDDDWLYDRHVHSGVNYKGLNFSGTGRDSN</sequence>
<protein>
    <submittedName>
        <fullName evidence="2">Uncharacterized protein</fullName>
    </submittedName>
</protein>
<keyword evidence="3" id="KW-1185">Reference proteome</keyword>
<gene>
    <name evidence="2" type="ORF">GSLYS_00001606001</name>
</gene>
<name>A0AAV2H5E7_LYMST</name>
<dbReference type="EMBL" id="CAXITT010000017">
    <property type="protein sequence ID" value="CAL1527429.1"/>
    <property type="molecule type" value="Genomic_DNA"/>
</dbReference>
<evidence type="ECO:0000313" key="3">
    <source>
        <dbReference type="Proteomes" id="UP001497497"/>
    </source>
</evidence>
<feature type="transmembrane region" description="Helical" evidence="1">
    <location>
        <begin position="266"/>
        <end position="287"/>
    </location>
</feature>
<keyword evidence="1" id="KW-1133">Transmembrane helix</keyword>
<evidence type="ECO:0000313" key="2">
    <source>
        <dbReference type="EMBL" id="CAL1527429.1"/>
    </source>
</evidence>
<dbReference type="AlphaFoldDB" id="A0AAV2H5E7"/>
<keyword evidence="1" id="KW-0472">Membrane</keyword>